<keyword evidence="2" id="KW-1185">Reference proteome</keyword>
<dbReference type="InterPro" id="IPR036736">
    <property type="entry name" value="ACP-like_sf"/>
</dbReference>
<accession>A0A1Y2CYR8</accession>
<name>A0A1Y2CYR8_9FUNG</name>
<dbReference type="EMBL" id="MCOG01000094">
    <property type="protein sequence ID" value="ORY52170.1"/>
    <property type="molecule type" value="Genomic_DNA"/>
</dbReference>
<protein>
    <recommendedName>
        <fullName evidence="3">Carrier domain-containing protein</fullName>
    </recommendedName>
</protein>
<comment type="caution">
    <text evidence="1">The sequence shown here is derived from an EMBL/GenBank/DDBJ whole genome shotgun (WGS) entry which is preliminary data.</text>
</comment>
<dbReference type="AlphaFoldDB" id="A0A1Y2CYR8"/>
<gene>
    <name evidence="1" type="ORF">LY90DRAFT_508293</name>
</gene>
<dbReference type="Proteomes" id="UP000193920">
    <property type="component" value="Unassembled WGS sequence"/>
</dbReference>
<reference evidence="1 2" key="1">
    <citation type="submission" date="2016-08" db="EMBL/GenBank/DDBJ databases">
        <title>A Parts List for Fungal Cellulosomes Revealed by Comparative Genomics.</title>
        <authorList>
            <consortium name="DOE Joint Genome Institute"/>
            <person name="Haitjema C.H."/>
            <person name="Gilmore S.P."/>
            <person name="Henske J.K."/>
            <person name="Solomon K.V."/>
            <person name="De Groot R."/>
            <person name="Kuo A."/>
            <person name="Mondo S.J."/>
            <person name="Salamov A.A."/>
            <person name="Labutti K."/>
            <person name="Zhao Z."/>
            <person name="Chiniquy J."/>
            <person name="Barry K."/>
            <person name="Brewer H.M."/>
            <person name="Purvine S.O."/>
            <person name="Wright A.T."/>
            <person name="Boxma B."/>
            <person name="Van Alen T."/>
            <person name="Hackstein J.H."/>
            <person name="Baker S.E."/>
            <person name="Grigoriev I.V."/>
            <person name="O'Malley M.A."/>
        </authorList>
    </citation>
    <scope>NUCLEOTIDE SEQUENCE [LARGE SCALE GENOMIC DNA]</scope>
    <source>
        <strain evidence="1 2">G1</strain>
    </source>
</reference>
<dbReference type="SUPFAM" id="SSF47336">
    <property type="entry name" value="ACP-like"/>
    <property type="match status" value="1"/>
</dbReference>
<sequence>MLISLQSPPKTLIEKEICSIFSDSLNISKHIIGRNSGFIDIGGDSFNILSKPIVYELSEYIEKLLNDKNNEKKIEIIEKCGNKEFPVTSQQLGMYIDSIKNPKSIVYNIPIFFKK</sequence>
<dbReference type="Gene3D" id="1.10.1200.10">
    <property type="entry name" value="ACP-like"/>
    <property type="match status" value="1"/>
</dbReference>
<organism evidence="1 2">
    <name type="scientific">Neocallimastix californiae</name>
    <dbReference type="NCBI Taxonomy" id="1754190"/>
    <lineage>
        <taxon>Eukaryota</taxon>
        <taxon>Fungi</taxon>
        <taxon>Fungi incertae sedis</taxon>
        <taxon>Chytridiomycota</taxon>
        <taxon>Chytridiomycota incertae sedis</taxon>
        <taxon>Neocallimastigomycetes</taxon>
        <taxon>Neocallimastigales</taxon>
        <taxon>Neocallimastigaceae</taxon>
        <taxon>Neocallimastix</taxon>
    </lineage>
</organism>
<proteinExistence type="predicted"/>
<evidence type="ECO:0000313" key="2">
    <source>
        <dbReference type="Proteomes" id="UP000193920"/>
    </source>
</evidence>
<evidence type="ECO:0000313" key="1">
    <source>
        <dbReference type="EMBL" id="ORY52170.1"/>
    </source>
</evidence>
<evidence type="ECO:0008006" key="3">
    <source>
        <dbReference type="Google" id="ProtNLM"/>
    </source>
</evidence>